<evidence type="ECO:0000313" key="5">
    <source>
        <dbReference type="EMBL" id="TKA23594.1"/>
    </source>
</evidence>
<protein>
    <recommendedName>
        <fullName evidence="4">Ketoreductase domain-containing protein</fullName>
    </recommendedName>
</protein>
<evidence type="ECO:0000256" key="1">
    <source>
        <dbReference type="ARBA" id="ARBA00006484"/>
    </source>
</evidence>
<dbReference type="Gene3D" id="3.40.50.720">
    <property type="entry name" value="NAD(P)-binding Rossmann-like Domain"/>
    <property type="match status" value="1"/>
</dbReference>
<dbReference type="PRINTS" id="PR00081">
    <property type="entry name" value="GDHRDH"/>
</dbReference>
<dbReference type="InterPro" id="IPR020904">
    <property type="entry name" value="Sc_DH/Rdtase_CS"/>
</dbReference>
<evidence type="ECO:0000259" key="4">
    <source>
        <dbReference type="SMART" id="SM00822"/>
    </source>
</evidence>
<evidence type="ECO:0000256" key="3">
    <source>
        <dbReference type="ARBA" id="ARBA00023002"/>
    </source>
</evidence>
<dbReference type="PROSITE" id="PS00061">
    <property type="entry name" value="ADH_SHORT"/>
    <property type="match status" value="1"/>
</dbReference>
<dbReference type="GO" id="GO:0016491">
    <property type="term" value="F:oxidoreductase activity"/>
    <property type="evidence" value="ECO:0007669"/>
    <property type="project" value="UniProtKB-KW"/>
</dbReference>
<dbReference type="PRINTS" id="PR00080">
    <property type="entry name" value="SDRFAMILY"/>
</dbReference>
<dbReference type="Proteomes" id="UP000308549">
    <property type="component" value="Unassembled WGS sequence"/>
</dbReference>
<feature type="domain" description="Ketoreductase" evidence="4">
    <location>
        <begin position="10"/>
        <end position="198"/>
    </location>
</feature>
<dbReference type="CDD" id="cd05233">
    <property type="entry name" value="SDR_c"/>
    <property type="match status" value="1"/>
</dbReference>
<keyword evidence="6" id="KW-1185">Reference proteome</keyword>
<comment type="similarity">
    <text evidence="1">Belongs to the short-chain dehydrogenases/reductases (SDR) family.</text>
</comment>
<evidence type="ECO:0000313" key="6">
    <source>
        <dbReference type="Proteomes" id="UP000308549"/>
    </source>
</evidence>
<organism evidence="5 6">
    <name type="scientific">Salinomyces thailandicus</name>
    <dbReference type="NCBI Taxonomy" id="706561"/>
    <lineage>
        <taxon>Eukaryota</taxon>
        <taxon>Fungi</taxon>
        <taxon>Dikarya</taxon>
        <taxon>Ascomycota</taxon>
        <taxon>Pezizomycotina</taxon>
        <taxon>Dothideomycetes</taxon>
        <taxon>Dothideomycetidae</taxon>
        <taxon>Mycosphaerellales</taxon>
        <taxon>Teratosphaeriaceae</taxon>
        <taxon>Salinomyces</taxon>
    </lineage>
</organism>
<dbReference type="SUPFAM" id="SSF51735">
    <property type="entry name" value="NAD(P)-binding Rossmann-fold domains"/>
    <property type="match status" value="1"/>
</dbReference>
<dbReference type="InterPro" id="IPR002347">
    <property type="entry name" value="SDR_fam"/>
</dbReference>
<dbReference type="FunFam" id="3.40.50.720:FF:000374">
    <property type="entry name" value="3-oxoacyl-(Acyl-carrier-protein) reductase"/>
    <property type="match status" value="1"/>
</dbReference>
<dbReference type="OrthoDB" id="47007at2759"/>
<accession>A0A4U0TNM1</accession>
<dbReference type="PANTHER" id="PTHR43639:SF1">
    <property type="entry name" value="SHORT-CHAIN DEHYDROGENASE_REDUCTASE FAMILY PROTEIN"/>
    <property type="match status" value="1"/>
</dbReference>
<name>A0A4U0TNM1_9PEZI</name>
<dbReference type="InterPro" id="IPR036291">
    <property type="entry name" value="NAD(P)-bd_dom_sf"/>
</dbReference>
<proteinExistence type="inferred from homology"/>
<dbReference type="Pfam" id="PF13561">
    <property type="entry name" value="adh_short_C2"/>
    <property type="match status" value="1"/>
</dbReference>
<sequence length="256" mass="27271">MTQPRTLEGKVAIVTGASRGIGEAIAFDLAARGAKVTLTYSSDRSREPAAALISRIQSEAHSSAIDVQCDLKDPTAPTQIVRATVEAFGPHIDILVNNAAIISSKFAQDITIEHFDEIFHTNVRAPLLLLQAVLPHLRRPEGRIINISSVGGRQGYPGTGAYAATKAALEGFTRNWAAELGGEGTTVNAVNPGPVKSEMLDQVDPRIVQPQFEATAVQQRAGRPEEIAEIVGFLAEPRSSWVSAQCISASGGYAQY</sequence>
<keyword evidence="2" id="KW-0521">NADP</keyword>
<dbReference type="EMBL" id="NAJL01000053">
    <property type="protein sequence ID" value="TKA23594.1"/>
    <property type="molecule type" value="Genomic_DNA"/>
</dbReference>
<reference evidence="5 6" key="1">
    <citation type="submission" date="2017-03" db="EMBL/GenBank/DDBJ databases">
        <title>Genomes of endolithic fungi from Antarctica.</title>
        <authorList>
            <person name="Coleine C."/>
            <person name="Masonjones S."/>
            <person name="Stajich J.E."/>
        </authorList>
    </citation>
    <scope>NUCLEOTIDE SEQUENCE [LARGE SCALE GENOMIC DNA]</scope>
    <source>
        <strain evidence="5 6">CCFEE 6315</strain>
    </source>
</reference>
<evidence type="ECO:0000256" key="2">
    <source>
        <dbReference type="ARBA" id="ARBA00022857"/>
    </source>
</evidence>
<dbReference type="InterPro" id="IPR057326">
    <property type="entry name" value="KR_dom"/>
</dbReference>
<dbReference type="PANTHER" id="PTHR43639">
    <property type="entry name" value="OXIDOREDUCTASE, SHORT-CHAIN DEHYDROGENASE/REDUCTASE FAMILY (AFU_ORTHOLOGUE AFUA_5G02870)"/>
    <property type="match status" value="1"/>
</dbReference>
<dbReference type="AlphaFoldDB" id="A0A4U0TNM1"/>
<comment type="caution">
    <text evidence="5">The sequence shown here is derived from an EMBL/GenBank/DDBJ whole genome shotgun (WGS) entry which is preliminary data.</text>
</comment>
<gene>
    <name evidence="5" type="ORF">B0A50_07428</name>
</gene>
<keyword evidence="3" id="KW-0560">Oxidoreductase</keyword>
<dbReference type="SMART" id="SM00822">
    <property type="entry name" value="PKS_KR"/>
    <property type="match status" value="1"/>
</dbReference>